<dbReference type="Pfam" id="PF03484">
    <property type="entry name" value="B5"/>
    <property type="match status" value="1"/>
</dbReference>
<keyword evidence="3 12" id="KW-0963">Cytoplasm</keyword>
<evidence type="ECO:0000259" key="13">
    <source>
        <dbReference type="PROSITE" id="PS51447"/>
    </source>
</evidence>
<dbReference type="Pfam" id="PF03483">
    <property type="entry name" value="B3_4"/>
    <property type="match status" value="1"/>
</dbReference>
<dbReference type="PANTHER" id="PTHR10947">
    <property type="entry name" value="PHENYLALANYL-TRNA SYNTHETASE BETA CHAIN AND LEUCINE-RICH REPEAT-CONTAINING PROTEIN 47"/>
    <property type="match status" value="1"/>
</dbReference>
<dbReference type="InterPro" id="IPR045864">
    <property type="entry name" value="aa-tRNA-synth_II/BPL/LPL"/>
</dbReference>
<dbReference type="InterPro" id="IPR004532">
    <property type="entry name" value="Phe-tRNA-ligase_IIc_bsu_bact"/>
</dbReference>
<dbReference type="SUPFAM" id="SSF54991">
    <property type="entry name" value="Anticodon-binding domain of PheRS"/>
    <property type="match status" value="1"/>
</dbReference>
<dbReference type="PANTHER" id="PTHR10947:SF0">
    <property type="entry name" value="PHENYLALANINE--TRNA LIGASE BETA SUBUNIT"/>
    <property type="match status" value="1"/>
</dbReference>
<dbReference type="STRING" id="756272.Plabr_2256"/>
<evidence type="ECO:0000313" key="16">
    <source>
        <dbReference type="Proteomes" id="UP000006860"/>
    </source>
</evidence>
<feature type="binding site" evidence="12">
    <location>
        <position position="353"/>
    </location>
    <ligand>
        <name>Mg(2+)</name>
        <dbReference type="ChEBI" id="CHEBI:18420"/>
        <note>shared with alpha subunit</note>
    </ligand>
</feature>
<evidence type="ECO:0000256" key="6">
    <source>
        <dbReference type="ARBA" id="ARBA00022741"/>
    </source>
</evidence>
<dbReference type="HAMAP" id="MF_00283">
    <property type="entry name" value="Phe_tRNA_synth_beta1"/>
    <property type="match status" value="1"/>
</dbReference>
<evidence type="ECO:0000259" key="14">
    <source>
        <dbReference type="PROSITE" id="PS51483"/>
    </source>
</evidence>
<dbReference type="InterPro" id="IPR005146">
    <property type="entry name" value="B3/B4_tRNA-bd"/>
</dbReference>
<organism evidence="15 16">
    <name type="scientific">Rubinisphaera brasiliensis (strain ATCC 49424 / DSM 5305 / JCM 21570 / IAM 15109 / NBRC 103401 / IFAM 1448)</name>
    <name type="common">Planctomyces brasiliensis</name>
    <dbReference type="NCBI Taxonomy" id="756272"/>
    <lineage>
        <taxon>Bacteria</taxon>
        <taxon>Pseudomonadati</taxon>
        <taxon>Planctomycetota</taxon>
        <taxon>Planctomycetia</taxon>
        <taxon>Planctomycetales</taxon>
        <taxon>Planctomycetaceae</taxon>
        <taxon>Rubinisphaera</taxon>
    </lineage>
</organism>
<dbReference type="InterPro" id="IPR041616">
    <property type="entry name" value="PheRS_beta_core"/>
</dbReference>
<dbReference type="Gene3D" id="3.30.56.10">
    <property type="match status" value="2"/>
</dbReference>
<keyword evidence="5 12" id="KW-0479">Metal-binding</keyword>
<dbReference type="SUPFAM" id="SSF56037">
    <property type="entry name" value="PheT/TilS domain"/>
    <property type="match status" value="1"/>
</dbReference>
<sequence length="670" mass="73938">MIVSWDWLQDYVTLSCSADQAAERLMMSGLNLEEMNPHDSDFAIDLEVTSNRSDCLGHIGVARELSALYQTPLRIPEATIKTNGKPAGDSIRLENEVPDHCPHYTARVITGVKVGPSPDWLKHRLECLGLRSVNNVVDVTNYVLMECGQPLHAFDLDQLKGGQIKVRTASKGEKMVAIDGRTYELDEQTCVIADAERPVAIAGVMGGQETEVGEQTTNLLVEVADFAPLSVRRTARKLSLFSDSSFRFERQIDRKQIEWASRRCCELIQQVAGGEIHDSVVIAPALPESAPVEVEIRFTKAPELLGIPIEVAEMRQILSSLGLQELSADGERGKYQIPSWRGDLTREVDLIEEIARIHGYENISENDPPQVTAAQKAIFDRAADLVHRVCNANGFYEAMTLTFVSEDQANMFNPRQVNPLLKVEHSSRKKDNVLRSSLIPSLLHSRRANERTGTPNAQLYEIARVFTGLKAEGADQTMVVSLVSGQDFLAVKGLLEQLLSEVNCSLQLTARPSSAAGFAKGRGAELYLNDEFWGWAGELDQSVSDTADLRDAVTVAEVDFEPLMRHLTLAPQAQAIPQFPAMERDFNFLLEDKVAWSEVASTIQQAGGPLLRGVQFAGQYRGKGIEPGKKTYLARASFRADDRTLTGEEVDAVHAQIVTACEKQLAATLR</sequence>
<evidence type="ECO:0000256" key="1">
    <source>
        <dbReference type="ARBA" id="ARBA00008653"/>
    </source>
</evidence>
<feature type="binding site" evidence="12">
    <location>
        <position position="352"/>
    </location>
    <ligand>
        <name>Mg(2+)</name>
        <dbReference type="ChEBI" id="CHEBI:18420"/>
        <note>shared with alpha subunit</note>
    </ligand>
</feature>
<dbReference type="KEGG" id="pbs:Plabr_2256"/>
<comment type="cofactor">
    <cofactor evidence="12">
        <name>Mg(2+)</name>
        <dbReference type="ChEBI" id="CHEBI:18420"/>
    </cofactor>
    <text evidence="12">Binds 2 magnesium ions per tetramer.</text>
</comment>
<feature type="binding site" evidence="12">
    <location>
        <position position="343"/>
    </location>
    <ligand>
        <name>Mg(2+)</name>
        <dbReference type="ChEBI" id="CHEBI:18420"/>
        <note>shared with alpha subunit</note>
    </ligand>
</feature>
<keyword evidence="7 12" id="KW-0067">ATP-binding</keyword>
<dbReference type="Gene3D" id="3.30.930.10">
    <property type="entry name" value="Bira Bifunctional Protein, Domain 2"/>
    <property type="match status" value="1"/>
</dbReference>
<comment type="similarity">
    <text evidence="1 12">Belongs to the phenylalanyl-tRNA synthetase beta subunit family. Type 1 subfamily.</text>
</comment>
<dbReference type="InterPro" id="IPR020825">
    <property type="entry name" value="Phe-tRNA_synthase-like_B3/B4"/>
</dbReference>
<dbReference type="SMART" id="SM00896">
    <property type="entry name" value="FDX-ACB"/>
    <property type="match status" value="1"/>
</dbReference>
<evidence type="ECO:0000256" key="2">
    <source>
        <dbReference type="ARBA" id="ARBA00011209"/>
    </source>
</evidence>
<dbReference type="RefSeq" id="WP_013628582.1">
    <property type="nucleotide sequence ID" value="NC_015174.1"/>
</dbReference>
<dbReference type="Gene3D" id="3.30.70.380">
    <property type="entry name" value="Ferrodoxin-fold anticodon-binding domain"/>
    <property type="match status" value="1"/>
</dbReference>
<dbReference type="HOGENOM" id="CLU_016891_0_0_0"/>
<dbReference type="FunFam" id="3.30.56.10:FF:000001">
    <property type="entry name" value="Phenylalanine--tRNA ligase beta subunit"/>
    <property type="match status" value="1"/>
</dbReference>
<dbReference type="AlphaFoldDB" id="F0SL05"/>
<evidence type="ECO:0000256" key="9">
    <source>
        <dbReference type="ARBA" id="ARBA00022917"/>
    </source>
</evidence>
<dbReference type="InterPro" id="IPR005147">
    <property type="entry name" value="tRNA_synthase_B5-dom"/>
</dbReference>
<reference evidence="16" key="1">
    <citation type="submission" date="2011-02" db="EMBL/GenBank/DDBJ databases">
        <title>The complete genome of Planctomyces brasiliensis DSM 5305.</title>
        <authorList>
            <person name="Lucas S."/>
            <person name="Copeland A."/>
            <person name="Lapidus A."/>
            <person name="Bruce D."/>
            <person name="Goodwin L."/>
            <person name="Pitluck S."/>
            <person name="Kyrpides N."/>
            <person name="Mavromatis K."/>
            <person name="Pagani I."/>
            <person name="Ivanova N."/>
            <person name="Ovchinnikova G."/>
            <person name="Lu M."/>
            <person name="Detter J.C."/>
            <person name="Han C."/>
            <person name="Land M."/>
            <person name="Hauser L."/>
            <person name="Markowitz V."/>
            <person name="Cheng J.-F."/>
            <person name="Hugenholtz P."/>
            <person name="Woyke T."/>
            <person name="Wu D."/>
            <person name="Tindall B."/>
            <person name="Pomrenke H.G."/>
            <person name="Brambilla E."/>
            <person name="Klenk H.-P."/>
            <person name="Eisen J.A."/>
        </authorList>
    </citation>
    <scope>NUCLEOTIDE SEQUENCE [LARGE SCALE GENOMIC DNA]</scope>
    <source>
        <strain evidence="16">ATCC 49424 / DSM 5305 / JCM 21570 / IAM 15109 / NBRC 103401 / IFAM 1448</strain>
    </source>
</reference>
<evidence type="ECO:0000256" key="7">
    <source>
        <dbReference type="ARBA" id="ARBA00022840"/>
    </source>
</evidence>
<dbReference type="NCBIfam" id="TIGR00472">
    <property type="entry name" value="pheT_bact"/>
    <property type="match status" value="1"/>
</dbReference>
<evidence type="ECO:0000256" key="5">
    <source>
        <dbReference type="ARBA" id="ARBA00022723"/>
    </source>
</evidence>
<dbReference type="InterPro" id="IPR045060">
    <property type="entry name" value="Phe-tRNA-ligase_IIc_bsu"/>
</dbReference>
<gene>
    <name evidence="12" type="primary">pheT</name>
    <name evidence="15" type="ordered locus">Plabr_2256</name>
</gene>
<dbReference type="EC" id="6.1.1.20" evidence="12"/>
<evidence type="ECO:0000313" key="15">
    <source>
        <dbReference type="EMBL" id="ADY59858.1"/>
    </source>
</evidence>
<protein>
    <recommendedName>
        <fullName evidence="12">Phenylalanine--tRNA ligase beta subunit</fullName>
        <ecNumber evidence="12">6.1.1.20</ecNumber>
    </recommendedName>
    <alternativeName>
        <fullName evidence="12">Phenylalanyl-tRNA synthetase beta subunit</fullName>
        <shortName evidence="12">PheRS</shortName>
    </alternativeName>
</protein>
<dbReference type="GO" id="GO:0006432">
    <property type="term" value="P:phenylalanyl-tRNA aminoacylation"/>
    <property type="evidence" value="ECO:0007669"/>
    <property type="project" value="UniProtKB-UniRule"/>
</dbReference>
<dbReference type="InterPro" id="IPR005121">
    <property type="entry name" value="Fdx_antiC-bd"/>
</dbReference>
<dbReference type="Pfam" id="PF03147">
    <property type="entry name" value="FDX-ACB"/>
    <property type="match status" value="1"/>
</dbReference>
<dbReference type="OrthoDB" id="9805455at2"/>
<comment type="catalytic activity">
    <reaction evidence="11 12">
        <text>tRNA(Phe) + L-phenylalanine + ATP = L-phenylalanyl-tRNA(Phe) + AMP + diphosphate + H(+)</text>
        <dbReference type="Rhea" id="RHEA:19413"/>
        <dbReference type="Rhea" id="RHEA-COMP:9668"/>
        <dbReference type="Rhea" id="RHEA-COMP:9699"/>
        <dbReference type="ChEBI" id="CHEBI:15378"/>
        <dbReference type="ChEBI" id="CHEBI:30616"/>
        <dbReference type="ChEBI" id="CHEBI:33019"/>
        <dbReference type="ChEBI" id="CHEBI:58095"/>
        <dbReference type="ChEBI" id="CHEBI:78442"/>
        <dbReference type="ChEBI" id="CHEBI:78531"/>
        <dbReference type="ChEBI" id="CHEBI:456215"/>
        <dbReference type="EC" id="6.1.1.20"/>
    </reaction>
</comment>
<dbReference type="PROSITE" id="PS51447">
    <property type="entry name" value="FDX_ACB"/>
    <property type="match status" value="1"/>
</dbReference>
<keyword evidence="9 12" id="KW-0648">Protein biosynthesis</keyword>
<proteinExistence type="inferred from homology"/>
<dbReference type="InterPro" id="IPR036690">
    <property type="entry name" value="Fdx_antiC-bd_sf"/>
</dbReference>
<dbReference type="EMBL" id="CP002546">
    <property type="protein sequence ID" value="ADY59858.1"/>
    <property type="molecule type" value="Genomic_DNA"/>
</dbReference>
<feature type="domain" description="FDX-ACB" evidence="13">
    <location>
        <begin position="577"/>
        <end position="670"/>
    </location>
</feature>
<dbReference type="SUPFAM" id="SSF46955">
    <property type="entry name" value="Putative DNA-binding domain"/>
    <property type="match status" value="2"/>
</dbReference>
<keyword evidence="8 12" id="KW-0460">Magnesium</keyword>
<comment type="subunit">
    <text evidence="2 12">Tetramer of two alpha and two beta subunits.</text>
</comment>
<dbReference type="InterPro" id="IPR009061">
    <property type="entry name" value="DNA-bd_dom_put_sf"/>
</dbReference>
<dbReference type="GO" id="GO:0004826">
    <property type="term" value="F:phenylalanine-tRNA ligase activity"/>
    <property type="evidence" value="ECO:0007669"/>
    <property type="project" value="UniProtKB-UniRule"/>
</dbReference>
<keyword evidence="16" id="KW-1185">Reference proteome</keyword>
<evidence type="ECO:0000256" key="8">
    <source>
        <dbReference type="ARBA" id="ARBA00022842"/>
    </source>
</evidence>
<keyword evidence="6 12" id="KW-0547">Nucleotide-binding</keyword>
<feature type="domain" description="B5" evidence="14">
    <location>
        <begin position="289"/>
        <end position="365"/>
    </location>
</feature>
<keyword evidence="10 12" id="KW-0030">Aminoacyl-tRNA synthetase</keyword>
<name>F0SL05_RUBBR</name>
<dbReference type="SUPFAM" id="SSF55681">
    <property type="entry name" value="Class II aaRS and biotin synthetases"/>
    <property type="match status" value="1"/>
</dbReference>
<evidence type="ECO:0000256" key="11">
    <source>
        <dbReference type="ARBA" id="ARBA00049255"/>
    </source>
</evidence>
<dbReference type="GO" id="GO:0000287">
    <property type="term" value="F:magnesium ion binding"/>
    <property type="evidence" value="ECO:0007669"/>
    <property type="project" value="UniProtKB-UniRule"/>
</dbReference>
<dbReference type="GO" id="GO:0009328">
    <property type="term" value="C:phenylalanine-tRNA ligase complex"/>
    <property type="evidence" value="ECO:0007669"/>
    <property type="project" value="TreeGrafter"/>
</dbReference>
<feature type="binding site" evidence="12">
    <location>
        <position position="349"/>
    </location>
    <ligand>
        <name>Mg(2+)</name>
        <dbReference type="ChEBI" id="CHEBI:18420"/>
        <note>shared with alpha subunit</note>
    </ligand>
</feature>
<dbReference type="SMART" id="SM00873">
    <property type="entry name" value="B3_4"/>
    <property type="match status" value="1"/>
</dbReference>
<dbReference type="PROSITE" id="PS51483">
    <property type="entry name" value="B5"/>
    <property type="match status" value="1"/>
</dbReference>
<accession>F0SL05</accession>
<dbReference type="GO" id="GO:0003723">
    <property type="term" value="F:RNA binding"/>
    <property type="evidence" value="ECO:0007669"/>
    <property type="project" value="InterPro"/>
</dbReference>
<evidence type="ECO:0000256" key="12">
    <source>
        <dbReference type="HAMAP-Rule" id="MF_00283"/>
    </source>
</evidence>
<dbReference type="eggNOG" id="COG0072">
    <property type="taxonomic scope" value="Bacteria"/>
</dbReference>
<evidence type="ECO:0000256" key="10">
    <source>
        <dbReference type="ARBA" id="ARBA00023146"/>
    </source>
</evidence>
<dbReference type="Gene3D" id="3.50.40.10">
    <property type="entry name" value="Phenylalanyl-trna Synthetase, Chain B, domain 3"/>
    <property type="match status" value="1"/>
</dbReference>
<dbReference type="Proteomes" id="UP000006860">
    <property type="component" value="Chromosome"/>
</dbReference>
<evidence type="ECO:0000256" key="4">
    <source>
        <dbReference type="ARBA" id="ARBA00022598"/>
    </source>
</evidence>
<evidence type="ECO:0000256" key="3">
    <source>
        <dbReference type="ARBA" id="ARBA00022490"/>
    </source>
</evidence>
<comment type="subcellular location">
    <subcellularLocation>
        <location evidence="12">Cytoplasm</location>
    </subcellularLocation>
</comment>
<keyword evidence="4 12" id="KW-0436">Ligase</keyword>
<dbReference type="Pfam" id="PF17759">
    <property type="entry name" value="tRNA_synthFbeta"/>
    <property type="match status" value="1"/>
</dbReference>
<dbReference type="SMART" id="SM00874">
    <property type="entry name" value="B5"/>
    <property type="match status" value="1"/>
</dbReference>
<dbReference type="GO" id="GO:0005524">
    <property type="term" value="F:ATP binding"/>
    <property type="evidence" value="ECO:0007669"/>
    <property type="project" value="UniProtKB-UniRule"/>
</dbReference>
<dbReference type="FunFam" id="3.50.40.10:FF:000001">
    <property type="entry name" value="Phenylalanine--tRNA ligase beta subunit"/>
    <property type="match status" value="1"/>
</dbReference>